<dbReference type="EMBL" id="JAENGY010001364">
    <property type="protein sequence ID" value="KAG6949958.1"/>
    <property type="molecule type" value="Genomic_DNA"/>
</dbReference>
<proteinExistence type="predicted"/>
<feature type="compositionally biased region" description="Basic and acidic residues" evidence="1">
    <location>
        <begin position="77"/>
        <end position="98"/>
    </location>
</feature>
<dbReference type="AlphaFoldDB" id="A0A8J5IL62"/>
<evidence type="ECO:0000256" key="1">
    <source>
        <dbReference type="SAM" id="MobiDB-lite"/>
    </source>
</evidence>
<name>A0A8J5IL62_9STRA</name>
<sequence length="145" mass="16374">MKSQREGTKRGAVREPHAQKKEATVKRGKERDSEAQHKATAQGPRNGCLSCKGLHWVKDCPNHTETQRKEVLDRLQEKKNKASEGRDTLTLHIGHDAGDGSEMQVKLNGLLTVPLIPDSAPIGQTYQHLLWKNSRLYSPRYRLSK</sequence>
<feature type="region of interest" description="Disordered" evidence="1">
    <location>
        <begin position="1"/>
        <end position="47"/>
    </location>
</feature>
<reference evidence="2" key="1">
    <citation type="submission" date="2021-01" db="EMBL/GenBank/DDBJ databases">
        <title>Phytophthora aleatoria, a newly-described species from Pinus radiata is distinct from Phytophthora cactorum isolates based on comparative genomics.</title>
        <authorList>
            <person name="Mcdougal R."/>
            <person name="Panda P."/>
            <person name="Williams N."/>
            <person name="Studholme D.J."/>
        </authorList>
    </citation>
    <scope>NUCLEOTIDE SEQUENCE</scope>
    <source>
        <strain evidence="2">NZFS 4037</strain>
    </source>
</reference>
<evidence type="ECO:0000313" key="3">
    <source>
        <dbReference type="Proteomes" id="UP000709295"/>
    </source>
</evidence>
<feature type="compositionally biased region" description="Basic and acidic residues" evidence="1">
    <location>
        <begin position="1"/>
        <end position="37"/>
    </location>
</feature>
<feature type="region of interest" description="Disordered" evidence="1">
    <location>
        <begin position="77"/>
        <end position="100"/>
    </location>
</feature>
<evidence type="ECO:0000313" key="2">
    <source>
        <dbReference type="EMBL" id="KAG6949958.1"/>
    </source>
</evidence>
<comment type="caution">
    <text evidence="2">The sequence shown here is derived from an EMBL/GenBank/DDBJ whole genome shotgun (WGS) entry which is preliminary data.</text>
</comment>
<accession>A0A8J5IL62</accession>
<organism evidence="2 3">
    <name type="scientific">Phytophthora aleatoria</name>
    <dbReference type="NCBI Taxonomy" id="2496075"/>
    <lineage>
        <taxon>Eukaryota</taxon>
        <taxon>Sar</taxon>
        <taxon>Stramenopiles</taxon>
        <taxon>Oomycota</taxon>
        <taxon>Peronosporomycetes</taxon>
        <taxon>Peronosporales</taxon>
        <taxon>Peronosporaceae</taxon>
        <taxon>Phytophthora</taxon>
    </lineage>
</organism>
<gene>
    <name evidence="2" type="ORF">JG688_00014405</name>
</gene>
<dbReference type="Proteomes" id="UP000709295">
    <property type="component" value="Unassembled WGS sequence"/>
</dbReference>
<protein>
    <submittedName>
        <fullName evidence="2">Uncharacterized protein</fullName>
    </submittedName>
</protein>
<keyword evidence="3" id="KW-1185">Reference proteome</keyword>